<keyword evidence="5" id="KW-0472">Membrane</keyword>
<dbReference type="PROSITE" id="PS00061">
    <property type="entry name" value="ADH_SHORT"/>
    <property type="match status" value="1"/>
</dbReference>
<dbReference type="InterPro" id="IPR002347">
    <property type="entry name" value="SDR_fam"/>
</dbReference>
<comment type="caution">
    <text evidence="6">The sequence shown here is derived from an EMBL/GenBank/DDBJ whole genome shotgun (WGS) entry which is preliminary data.</text>
</comment>
<dbReference type="GO" id="GO:0005783">
    <property type="term" value="C:endoplasmic reticulum"/>
    <property type="evidence" value="ECO:0007669"/>
    <property type="project" value="TreeGrafter"/>
</dbReference>
<evidence type="ECO:0000256" key="5">
    <source>
        <dbReference type="SAM" id="Phobius"/>
    </source>
</evidence>
<comment type="similarity">
    <text evidence="1 4">Belongs to the short-chain dehydrogenases/reductases (SDR) family.</text>
</comment>
<dbReference type="PRINTS" id="PR00080">
    <property type="entry name" value="SDRFAMILY"/>
</dbReference>
<protein>
    <submittedName>
        <fullName evidence="6">Similar to Saccharomyces cerevisiae YIL124W AYR1 NADPH-dependent 1-acyl dihydroxyacetone phosphate reductase found in lipid particles, ER, and mitochondrial outer membrane</fullName>
    </submittedName>
</protein>
<evidence type="ECO:0000256" key="2">
    <source>
        <dbReference type="ARBA" id="ARBA00022857"/>
    </source>
</evidence>
<reference evidence="6 7" key="1">
    <citation type="submission" date="2020-05" db="EMBL/GenBank/DDBJ databases">
        <authorList>
            <person name="Casaregola S."/>
            <person name="Devillers H."/>
            <person name="Grondin C."/>
        </authorList>
    </citation>
    <scope>NUCLEOTIDE SEQUENCE [LARGE SCALE GENOMIC DNA]</scope>
    <source>
        <strain evidence="6 7">CLIB 1767</strain>
    </source>
</reference>
<organism evidence="6 7">
    <name type="scientific">Maudiozyma barnettii</name>
    <dbReference type="NCBI Taxonomy" id="61262"/>
    <lineage>
        <taxon>Eukaryota</taxon>
        <taxon>Fungi</taxon>
        <taxon>Dikarya</taxon>
        <taxon>Ascomycota</taxon>
        <taxon>Saccharomycotina</taxon>
        <taxon>Saccharomycetes</taxon>
        <taxon>Saccharomycetales</taxon>
        <taxon>Saccharomycetaceae</taxon>
        <taxon>Maudiozyma</taxon>
    </lineage>
</organism>
<dbReference type="PANTHER" id="PTHR44169">
    <property type="entry name" value="NADPH-DEPENDENT 1-ACYLDIHYDROXYACETONE PHOSPHATE REDUCTASE"/>
    <property type="match status" value="1"/>
</dbReference>
<dbReference type="SUPFAM" id="SSF51735">
    <property type="entry name" value="NAD(P)-binding Rossmann-fold domains"/>
    <property type="match status" value="1"/>
</dbReference>
<keyword evidence="7" id="KW-1185">Reference proteome</keyword>
<dbReference type="InterPro" id="IPR020904">
    <property type="entry name" value="Sc_DH/Rdtase_CS"/>
</dbReference>
<evidence type="ECO:0000256" key="1">
    <source>
        <dbReference type="ARBA" id="ARBA00006484"/>
    </source>
</evidence>
<name>A0A8H2VIT2_9SACH</name>
<evidence type="ECO:0000256" key="4">
    <source>
        <dbReference type="RuleBase" id="RU000363"/>
    </source>
</evidence>
<dbReference type="PRINTS" id="PR00081">
    <property type="entry name" value="GDHRDH"/>
</dbReference>
<sequence length="305" mass="34259">MSCQYRTKWLDRQNIYYNKMSIAVVTGASSGIGYSLTDELAANGFIVYACARRLEPINDLKDRHGPEKIKPYQIDISNNEEIVTFRQFLESELQNGKVDLLYNNAGQACSFATLDVTDRIMEDCFKVNVFGHINITRELSKLIINAKGTIVFTGSIAGIVSFPFMTTYSATKAAIHQYARGLHLEMKPFEVRVINAITGGVETAIAEKRPMPSNSLFNFPEGLEAFKARSKKVQKMSSSQYAKQMVKVIMNSNDPVDVYKGSFAMIARVLALFVPMWVLNKLLYKFNKLDKVESSIKQKGAKKSL</sequence>
<evidence type="ECO:0000256" key="3">
    <source>
        <dbReference type="ARBA" id="ARBA00023002"/>
    </source>
</evidence>
<dbReference type="GO" id="GO:0004806">
    <property type="term" value="F:triacylglycerol lipase activity"/>
    <property type="evidence" value="ECO:0007669"/>
    <property type="project" value="TreeGrafter"/>
</dbReference>
<dbReference type="Proteomes" id="UP000644660">
    <property type="component" value="Unassembled WGS sequence"/>
</dbReference>
<dbReference type="GO" id="GO:0019433">
    <property type="term" value="P:triglyceride catabolic process"/>
    <property type="evidence" value="ECO:0007669"/>
    <property type="project" value="TreeGrafter"/>
</dbReference>
<dbReference type="GO" id="GO:0000140">
    <property type="term" value="F:acylglycerone-phosphate reductase (NADP+) activity"/>
    <property type="evidence" value="ECO:0007669"/>
    <property type="project" value="TreeGrafter"/>
</dbReference>
<dbReference type="GO" id="GO:0006654">
    <property type="term" value="P:phosphatidic acid biosynthetic process"/>
    <property type="evidence" value="ECO:0007669"/>
    <property type="project" value="TreeGrafter"/>
</dbReference>
<gene>
    <name evidence="6" type="ORF">KABA2_10S00440</name>
</gene>
<proteinExistence type="inferred from homology"/>
<keyword evidence="5" id="KW-0812">Transmembrane</keyword>
<dbReference type="Pfam" id="PF00106">
    <property type="entry name" value="adh_short"/>
    <property type="match status" value="1"/>
</dbReference>
<dbReference type="GeneID" id="64859575"/>
<dbReference type="PANTHER" id="PTHR44169:SF6">
    <property type="entry name" value="NADPH-DEPENDENT 1-ACYLDIHYDROXYACETONE PHOSPHATE REDUCTASE"/>
    <property type="match status" value="1"/>
</dbReference>
<dbReference type="AlphaFoldDB" id="A0A8H2VIT2"/>
<dbReference type="GO" id="GO:0005811">
    <property type="term" value="C:lipid droplet"/>
    <property type="evidence" value="ECO:0007669"/>
    <property type="project" value="TreeGrafter"/>
</dbReference>
<accession>A0A8H2VIT2</accession>
<feature type="transmembrane region" description="Helical" evidence="5">
    <location>
        <begin position="258"/>
        <end position="279"/>
    </location>
</feature>
<keyword evidence="5" id="KW-1133">Transmembrane helix</keyword>
<dbReference type="InterPro" id="IPR036291">
    <property type="entry name" value="NAD(P)-bd_dom_sf"/>
</dbReference>
<dbReference type="EMBL" id="CAEFZW010000010">
    <property type="protein sequence ID" value="CAB4256496.1"/>
    <property type="molecule type" value="Genomic_DNA"/>
</dbReference>
<keyword evidence="3" id="KW-0560">Oxidoreductase</keyword>
<dbReference type="RefSeq" id="XP_041408340.1">
    <property type="nucleotide sequence ID" value="XM_041552406.1"/>
</dbReference>
<dbReference type="Gene3D" id="3.40.50.720">
    <property type="entry name" value="NAD(P)-binding Rossmann-like Domain"/>
    <property type="match status" value="1"/>
</dbReference>
<dbReference type="OrthoDB" id="2102561at2759"/>
<evidence type="ECO:0000313" key="7">
    <source>
        <dbReference type="Proteomes" id="UP000644660"/>
    </source>
</evidence>
<evidence type="ECO:0000313" key="6">
    <source>
        <dbReference type="EMBL" id="CAB4256496.1"/>
    </source>
</evidence>
<keyword evidence="2" id="KW-0521">NADP</keyword>